<comment type="caution">
    <text evidence="2">The sequence shown here is derived from an EMBL/GenBank/DDBJ whole genome shotgun (WGS) entry which is preliminary data.</text>
</comment>
<dbReference type="AlphaFoldDB" id="A0A0N0P6V1"/>
<dbReference type="EMBL" id="LJSK01000063">
    <property type="protein sequence ID" value="KPI88056.1"/>
    <property type="molecule type" value="Genomic_DNA"/>
</dbReference>
<evidence type="ECO:0000256" key="1">
    <source>
        <dbReference type="SAM" id="MobiDB-lite"/>
    </source>
</evidence>
<dbReference type="OrthoDB" id="10482564at2759"/>
<feature type="compositionally biased region" description="Polar residues" evidence="1">
    <location>
        <begin position="60"/>
        <end position="80"/>
    </location>
</feature>
<feature type="region of interest" description="Disordered" evidence="1">
    <location>
        <begin position="29"/>
        <end position="107"/>
    </location>
</feature>
<feature type="compositionally biased region" description="Low complexity" evidence="1">
    <location>
        <begin position="34"/>
        <end position="54"/>
    </location>
</feature>
<gene>
    <name evidence="2" type="ORF">ABL78_2832</name>
</gene>
<evidence type="ECO:0000313" key="2">
    <source>
        <dbReference type="EMBL" id="KPI88056.1"/>
    </source>
</evidence>
<reference evidence="2 3" key="1">
    <citation type="journal article" date="2015" name="PLoS Pathog.">
        <title>Leptomonas seymouri: Adaptations to the Dixenous Life Cycle Analyzed by Genome Sequencing, Transcriptome Profiling and Co-infection with Leishmania donovani.</title>
        <authorList>
            <person name="Kraeva N."/>
            <person name="Butenko A."/>
            <person name="Hlavacova J."/>
            <person name="Kostygov A."/>
            <person name="Myskova J."/>
            <person name="Grybchuk D."/>
            <person name="Lestinova T."/>
            <person name="Votypka J."/>
            <person name="Volf P."/>
            <person name="Opperdoes F."/>
            <person name="Flegontov P."/>
            <person name="Lukes J."/>
            <person name="Yurchenko V."/>
        </authorList>
    </citation>
    <scope>NUCLEOTIDE SEQUENCE [LARGE SCALE GENOMIC DNA]</scope>
    <source>
        <strain evidence="2 3">ATCC 30220</strain>
    </source>
</reference>
<dbReference type="OMA" id="EEYQIFC"/>
<evidence type="ECO:0000313" key="3">
    <source>
        <dbReference type="Proteomes" id="UP000038009"/>
    </source>
</evidence>
<feature type="compositionally biased region" description="Basic residues" evidence="1">
    <location>
        <begin position="87"/>
        <end position="97"/>
    </location>
</feature>
<accession>A0A0N0P6V1</accession>
<proteinExistence type="predicted"/>
<organism evidence="2 3">
    <name type="scientific">Leptomonas seymouri</name>
    <dbReference type="NCBI Taxonomy" id="5684"/>
    <lineage>
        <taxon>Eukaryota</taxon>
        <taxon>Discoba</taxon>
        <taxon>Euglenozoa</taxon>
        <taxon>Kinetoplastea</taxon>
        <taxon>Metakinetoplastina</taxon>
        <taxon>Trypanosomatida</taxon>
        <taxon>Trypanosomatidae</taxon>
        <taxon>Leishmaniinae</taxon>
        <taxon>Leptomonas</taxon>
    </lineage>
</organism>
<dbReference type="Proteomes" id="UP000038009">
    <property type="component" value="Unassembled WGS sequence"/>
</dbReference>
<sequence length="200" mass="22252">MSSLNADPHRSHSFVCALKEAISHAICSSDKRSTSNTHSFSHTTASRYSTSSTSGVAAPSNASTSDTRSCGRLTRQSTSETAEHFRETRRRTERRRGPHPDALPTPNFYERFPRAVGPLANVLIASPEEYQIFCVTARRIHVVSSKRDRNAAKDRLTPEDIAKGGFFVYQPNSDNPEFFLLYDEKTSVYGSASYIRRASA</sequence>
<keyword evidence="3" id="KW-1185">Reference proteome</keyword>
<protein>
    <submittedName>
        <fullName evidence="2">Uncharacterized protein</fullName>
    </submittedName>
</protein>
<dbReference type="VEuPathDB" id="TriTrypDB:Lsey_0063_0040"/>
<name>A0A0N0P6V1_LEPSE</name>